<evidence type="ECO:0000259" key="1">
    <source>
        <dbReference type="PROSITE" id="PS51332"/>
    </source>
</evidence>
<dbReference type="PANTHER" id="PTHR43155">
    <property type="entry name" value="CYCLIC DI-GMP PHOSPHODIESTERASE PA4108-RELATED"/>
    <property type="match status" value="1"/>
</dbReference>
<dbReference type="InterPro" id="IPR036724">
    <property type="entry name" value="Cobalamin-bd_sf"/>
</dbReference>
<evidence type="ECO:0000313" key="4">
    <source>
        <dbReference type="Proteomes" id="UP000017170"/>
    </source>
</evidence>
<dbReference type="PANTHER" id="PTHR43155:SF2">
    <property type="entry name" value="CYCLIC DI-GMP PHOSPHODIESTERASE PA4108"/>
    <property type="match status" value="1"/>
</dbReference>
<evidence type="ECO:0008006" key="5">
    <source>
        <dbReference type="Google" id="ProtNLM"/>
    </source>
</evidence>
<evidence type="ECO:0000313" key="3">
    <source>
        <dbReference type="EMBL" id="ERN54640.1"/>
    </source>
</evidence>
<dbReference type="PROSITE" id="PS51332">
    <property type="entry name" value="B12_BINDING"/>
    <property type="match status" value="1"/>
</dbReference>
<dbReference type="Gene3D" id="1.10.3210.10">
    <property type="entry name" value="Hypothetical protein af1432"/>
    <property type="match status" value="1"/>
</dbReference>
<proteinExistence type="predicted"/>
<keyword evidence="4" id="KW-1185">Reference proteome</keyword>
<feature type="domain" description="B12-binding" evidence="1">
    <location>
        <begin position="433"/>
        <end position="560"/>
    </location>
</feature>
<dbReference type="Pfam" id="PF02310">
    <property type="entry name" value="B12-binding"/>
    <property type="match status" value="1"/>
</dbReference>
<name>U6SUP4_9BACI</name>
<dbReference type="SUPFAM" id="SSF109604">
    <property type="entry name" value="HD-domain/PDEase-like"/>
    <property type="match status" value="1"/>
</dbReference>
<dbReference type="CDD" id="cd00077">
    <property type="entry name" value="HDc"/>
    <property type="match status" value="1"/>
</dbReference>
<protein>
    <recommendedName>
        <fullName evidence="5">HD domain-containing protein</fullName>
    </recommendedName>
</protein>
<organism evidence="3 4">
    <name type="scientific">Alkalihalophilus marmarensis DSM 21297</name>
    <dbReference type="NCBI Taxonomy" id="1188261"/>
    <lineage>
        <taxon>Bacteria</taxon>
        <taxon>Bacillati</taxon>
        <taxon>Bacillota</taxon>
        <taxon>Bacilli</taxon>
        <taxon>Bacillales</taxon>
        <taxon>Bacillaceae</taxon>
        <taxon>Alkalihalophilus</taxon>
    </lineage>
</organism>
<dbReference type="InterPro" id="IPR003607">
    <property type="entry name" value="HD/PDEase_dom"/>
</dbReference>
<dbReference type="InterPro" id="IPR006158">
    <property type="entry name" value="Cobalamin-bd"/>
</dbReference>
<dbReference type="GO" id="GO:0046872">
    <property type="term" value="F:metal ion binding"/>
    <property type="evidence" value="ECO:0007669"/>
    <property type="project" value="InterPro"/>
</dbReference>
<evidence type="ECO:0000259" key="2">
    <source>
        <dbReference type="PROSITE" id="PS51832"/>
    </source>
</evidence>
<accession>U6SUP4</accession>
<dbReference type="Proteomes" id="UP000017170">
    <property type="component" value="Unassembled WGS sequence"/>
</dbReference>
<dbReference type="RefSeq" id="WP_022626740.1">
    <property type="nucleotide sequence ID" value="NZ_ATAE01000005.1"/>
</dbReference>
<dbReference type="SUPFAM" id="SSF52242">
    <property type="entry name" value="Cobalamin (vitamin B12)-binding domain"/>
    <property type="match status" value="1"/>
</dbReference>
<dbReference type="InterPro" id="IPR037522">
    <property type="entry name" value="HD_GYP_dom"/>
</dbReference>
<dbReference type="Pfam" id="PF13487">
    <property type="entry name" value="HD_5"/>
    <property type="match status" value="1"/>
</dbReference>
<sequence>MEVVLTPSDLKCDGYELNSEMIKNKTVSVPSGTVINEDIKRSLITSGVKEIVIMKGQQLSPQEELEINCLFDLSVEEIIDNSIDQSLLFEDPLLLEWAKSLFITYLSFPAVREALIELRENDLISYNHSFHVFMLGVFLINTYKVRNKPLFLLGCLLHDIGKKDVSRGILLKESKLTLEEFDVISSHVKLGARWIQKYFNESLLEEMALSHHERLDGSGYPRKIKGDTISYEVRCLMIIDVISAITLKRPYRSSKTITTALELLFSSIGKYDHDLLEATVNCFKKYPKHSIVRINGKKELFRIIGYFSEEHNRPMLQALHQHTIMTEDVDESNIERFLYWDYNHFLHQYKEVEWNRYLRFILYGDTLCAIKSFEKLTDGLKVEEIYEGIVKKTIIELTNHKEYTEDQKLLGYKTFGEVIDRKAQDYIRKQPSKGKIILTTVGEEQHTFPLKVVSSTLLANGWDVLLYDEELPISDLVMAIQTNHVRVVGFSVTTNDQVSKLEDYIMHLKTYEPYLKVIAGGQALKRYNSNKKVIDYIIEDLKDLQHQLDEMCSETLLDRA</sequence>
<comment type="caution">
    <text evidence="3">The sequence shown here is derived from an EMBL/GenBank/DDBJ whole genome shotgun (WGS) entry which is preliminary data.</text>
</comment>
<gene>
    <name evidence="3" type="ORF">A33I_04655</name>
</gene>
<feature type="domain" description="HD-GYP" evidence="2">
    <location>
        <begin position="101"/>
        <end position="295"/>
    </location>
</feature>
<dbReference type="EMBL" id="ATAE01000005">
    <property type="protein sequence ID" value="ERN54640.1"/>
    <property type="molecule type" value="Genomic_DNA"/>
</dbReference>
<dbReference type="AlphaFoldDB" id="U6SUP4"/>
<dbReference type="PATRIC" id="fig|1188261.3.peg.332"/>
<dbReference type="GO" id="GO:0031419">
    <property type="term" value="F:cobalamin binding"/>
    <property type="evidence" value="ECO:0007669"/>
    <property type="project" value="InterPro"/>
</dbReference>
<dbReference type="Gene3D" id="3.40.50.280">
    <property type="entry name" value="Cobalamin-binding domain"/>
    <property type="match status" value="1"/>
</dbReference>
<dbReference type="PROSITE" id="PS51832">
    <property type="entry name" value="HD_GYP"/>
    <property type="match status" value="1"/>
</dbReference>
<reference evidence="3 4" key="1">
    <citation type="journal article" date="2013" name="Genome Announc.">
        <title>Genome Sequence of the Extreme Obligate Alkaliphile Bacillus marmarensis Strain DSM 21297.</title>
        <authorList>
            <person name="Wernick D.G."/>
            <person name="Choi K.Y."/>
            <person name="Tat C.A."/>
            <person name="Lafontaine Rivera J.G."/>
            <person name="Liao J.C."/>
        </authorList>
    </citation>
    <scope>NUCLEOTIDE SEQUENCE [LARGE SCALE GENOMIC DNA]</scope>
    <source>
        <strain evidence="3 4">DSM 21297</strain>
    </source>
</reference>